<gene>
    <name evidence="1" type="ORF">SDC9_162604</name>
</gene>
<organism evidence="1">
    <name type="scientific">bioreactor metagenome</name>
    <dbReference type="NCBI Taxonomy" id="1076179"/>
    <lineage>
        <taxon>unclassified sequences</taxon>
        <taxon>metagenomes</taxon>
        <taxon>ecological metagenomes</taxon>
    </lineage>
</organism>
<evidence type="ECO:0000313" key="1">
    <source>
        <dbReference type="EMBL" id="MPN15274.1"/>
    </source>
</evidence>
<proteinExistence type="predicted"/>
<name>A0A645FT53_9ZZZZ</name>
<protein>
    <submittedName>
        <fullName evidence="1">Uncharacterized protein</fullName>
    </submittedName>
</protein>
<accession>A0A645FT53</accession>
<dbReference type="EMBL" id="VSSQ01061999">
    <property type="protein sequence ID" value="MPN15274.1"/>
    <property type="molecule type" value="Genomic_DNA"/>
</dbReference>
<reference evidence="1" key="1">
    <citation type="submission" date="2019-08" db="EMBL/GenBank/DDBJ databases">
        <authorList>
            <person name="Kucharzyk K."/>
            <person name="Murdoch R.W."/>
            <person name="Higgins S."/>
            <person name="Loffler F."/>
        </authorList>
    </citation>
    <scope>NUCLEOTIDE SEQUENCE</scope>
</reference>
<dbReference type="AlphaFoldDB" id="A0A645FT53"/>
<sequence length="76" mass="9023">MTIFIKFYILSHIIRFIIYAEGHNPAICMRQHIHCIAVVSADSQAAFLRDKPRKFYKGILYMMKILKIVKMIFIYV</sequence>
<comment type="caution">
    <text evidence="1">The sequence shown here is derived from an EMBL/GenBank/DDBJ whole genome shotgun (WGS) entry which is preliminary data.</text>
</comment>